<sequence length="212" mass="24544">MDSLKRDYFFWVSVFLLVLSLIGFSDNLFFDVGQESNSDPKFIVHGLFFLAWFLLLVGQSWHIRKKNYRTHIALGSIGMLIGLGVVLSTFWVFVAVYEGWAVMPEHVKANRFLTASFALLVLLAYLYRKYGAWHKRFLLMGTIYVLGPVIGRVADKLGAESLSTFVLYEAVIWNGLFISLFIYDWSQHKTIHPISWVGYLWFYGIWLLCSFV</sequence>
<evidence type="ECO:0008006" key="4">
    <source>
        <dbReference type="Google" id="ProtNLM"/>
    </source>
</evidence>
<dbReference type="STRING" id="1279009.ADICEAN_03531"/>
<dbReference type="Proteomes" id="UP000011910">
    <property type="component" value="Unassembled WGS sequence"/>
</dbReference>
<keyword evidence="3" id="KW-1185">Reference proteome</keyword>
<proteinExistence type="predicted"/>
<keyword evidence="1" id="KW-0812">Transmembrane</keyword>
<keyword evidence="1" id="KW-1133">Transmembrane helix</keyword>
<name>M7N2B7_9BACT</name>
<dbReference type="EMBL" id="AODQ01000123">
    <property type="protein sequence ID" value="EMR01351.1"/>
    <property type="molecule type" value="Genomic_DNA"/>
</dbReference>
<dbReference type="AlphaFoldDB" id="M7N2B7"/>
<keyword evidence="1" id="KW-0472">Membrane</keyword>
<gene>
    <name evidence="2" type="ORF">ADICEAN_03531</name>
</gene>
<accession>M7N2B7</accession>
<organism evidence="2 3">
    <name type="scientific">Cesiribacter andamanensis AMV16</name>
    <dbReference type="NCBI Taxonomy" id="1279009"/>
    <lineage>
        <taxon>Bacteria</taxon>
        <taxon>Pseudomonadati</taxon>
        <taxon>Bacteroidota</taxon>
        <taxon>Cytophagia</taxon>
        <taxon>Cytophagales</taxon>
        <taxon>Cesiribacteraceae</taxon>
        <taxon>Cesiribacter</taxon>
    </lineage>
</organism>
<feature type="transmembrane region" description="Helical" evidence="1">
    <location>
        <begin position="42"/>
        <end position="61"/>
    </location>
</feature>
<dbReference type="RefSeq" id="WP_009196912.1">
    <property type="nucleotide sequence ID" value="NZ_AODQ01000123.1"/>
</dbReference>
<reference evidence="2 3" key="1">
    <citation type="journal article" date="2013" name="Genome Announc.">
        <title>Draft Genome Sequence of Cesiribacter andamanensis Strain AMV16T, Isolated from a Soil Sample from a Mud Volcano in the Andaman Islands, India.</title>
        <authorList>
            <person name="Shivaji S."/>
            <person name="Ara S."/>
            <person name="Begum Z."/>
            <person name="Srinivas T.N."/>
            <person name="Singh A."/>
            <person name="Kumar Pinnaka A."/>
        </authorList>
    </citation>
    <scope>NUCLEOTIDE SEQUENCE [LARGE SCALE GENOMIC DNA]</scope>
    <source>
        <strain evidence="2 3">AMV16</strain>
    </source>
</reference>
<dbReference type="eggNOG" id="ENOG502ZNWS">
    <property type="taxonomic scope" value="Bacteria"/>
</dbReference>
<protein>
    <recommendedName>
        <fullName evidence="4">YhhN-like protein</fullName>
    </recommendedName>
</protein>
<feature type="transmembrane region" description="Helical" evidence="1">
    <location>
        <begin position="9"/>
        <end position="30"/>
    </location>
</feature>
<feature type="transmembrane region" description="Helical" evidence="1">
    <location>
        <begin position="109"/>
        <end position="127"/>
    </location>
</feature>
<comment type="caution">
    <text evidence="2">The sequence shown here is derived from an EMBL/GenBank/DDBJ whole genome shotgun (WGS) entry which is preliminary data.</text>
</comment>
<evidence type="ECO:0000313" key="2">
    <source>
        <dbReference type="EMBL" id="EMR01351.1"/>
    </source>
</evidence>
<feature type="transmembrane region" description="Helical" evidence="1">
    <location>
        <begin position="190"/>
        <end position="208"/>
    </location>
</feature>
<evidence type="ECO:0000256" key="1">
    <source>
        <dbReference type="SAM" id="Phobius"/>
    </source>
</evidence>
<evidence type="ECO:0000313" key="3">
    <source>
        <dbReference type="Proteomes" id="UP000011910"/>
    </source>
</evidence>
<feature type="transmembrane region" description="Helical" evidence="1">
    <location>
        <begin position="165"/>
        <end position="183"/>
    </location>
</feature>
<dbReference type="OrthoDB" id="648493at2"/>
<feature type="transmembrane region" description="Helical" evidence="1">
    <location>
        <begin position="73"/>
        <end position="97"/>
    </location>
</feature>